<evidence type="ECO:0000256" key="8">
    <source>
        <dbReference type="ARBA" id="ARBA00048552"/>
    </source>
</evidence>
<evidence type="ECO:0000256" key="3">
    <source>
        <dbReference type="ARBA" id="ARBA00022478"/>
    </source>
</evidence>
<dbReference type="Pfam" id="PF00940">
    <property type="entry name" value="RNA_pol"/>
    <property type="match status" value="1"/>
</dbReference>
<dbReference type="GO" id="GO:0019083">
    <property type="term" value="P:viral transcription"/>
    <property type="evidence" value="ECO:0007669"/>
    <property type="project" value="UniProtKB-KW"/>
</dbReference>
<dbReference type="InterPro" id="IPR024075">
    <property type="entry name" value="DNA-dir_RNA_pol_helix_hairp_sf"/>
</dbReference>
<keyword evidence="7" id="KW-1195">Viral transcription</keyword>
<proteinExistence type="inferred from homology"/>
<dbReference type="SMART" id="SM01311">
    <property type="entry name" value="RPOL_N"/>
    <property type="match status" value="1"/>
</dbReference>
<reference evidence="11" key="1">
    <citation type="submission" date="2020-09" db="EMBL/GenBank/DDBJ databases">
        <authorList>
            <person name="Zhang D."/>
            <person name="Hatherill J.R."/>
            <person name="Ramirez J.F."/>
            <person name="Edinger B."/>
            <person name="Balarin R."/>
            <person name="Sullivan A."/>
            <person name="Humpal K.M."/>
            <person name="Guseva A."/>
            <person name="Butela K.A."/>
            <person name="Garlena R.A."/>
            <person name="Russell D.A."/>
            <person name="Pope W.H."/>
            <person name="Jacobs-Sera D."/>
            <person name="Hatfull G.F."/>
        </authorList>
    </citation>
    <scope>NUCLEOTIDE SEQUENCE</scope>
</reference>
<protein>
    <recommendedName>
        <fullName evidence="2 9">DNA-directed RNA polymerase</fullName>
        <ecNumber evidence="2 9">2.7.7.6</ecNumber>
    </recommendedName>
</protein>
<dbReference type="Pfam" id="PF14700">
    <property type="entry name" value="RPOL_N"/>
    <property type="match status" value="1"/>
</dbReference>
<evidence type="ECO:0000256" key="7">
    <source>
        <dbReference type="ARBA" id="ARBA00023314"/>
    </source>
</evidence>
<evidence type="ECO:0000256" key="1">
    <source>
        <dbReference type="ARBA" id="ARBA00009493"/>
    </source>
</evidence>
<dbReference type="InterPro" id="IPR037159">
    <property type="entry name" value="RNA_POL_N_sf"/>
</dbReference>
<dbReference type="EMBL" id="MW015080">
    <property type="protein sequence ID" value="QPD06430.1"/>
    <property type="molecule type" value="Genomic_DNA"/>
</dbReference>
<organism evidence="11 12">
    <name type="scientific">Synechococcus phage S-SRP01</name>
    <dbReference type="NCBI Taxonomy" id="2781607"/>
    <lineage>
        <taxon>Viruses</taxon>
        <taxon>Duplodnaviria</taxon>
        <taxon>Heunggongvirae</taxon>
        <taxon>Uroviricota</taxon>
        <taxon>Caudoviricetes</taxon>
        <taxon>Autographivirales</taxon>
        <taxon>Sechaudvirinae</taxon>
        <taxon>Nerivirus</taxon>
        <taxon>Nerivirus SSRP01</taxon>
    </lineage>
</organism>
<dbReference type="PANTHER" id="PTHR10102">
    <property type="entry name" value="DNA-DIRECTED RNA POLYMERASE, MITOCHONDRIAL"/>
    <property type="match status" value="1"/>
</dbReference>
<dbReference type="GO" id="GO:0003677">
    <property type="term" value="F:DNA binding"/>
    <property type="evidence" value="ECO:0007669"/>
    <property type="project" value="InterPro"/>
</dbReference>
<dbReference type="PROSITE" id="PS00900">
    <property type="entry name" value="RNA_POL_PHAGE_1"/>
    <property type="match status" value="1"/>
</dbReference>
<comment type="function">
    <text evidence="9">DNA-dependent RNA polymerase catalyzes the transcription of DNA into RNA using the four ribonucleoside triphosphates as substrates.</text>
</comment>
<accession>A0A874M889</accession>
<dbReference type="InterPro" id="IPR046950">
    <property type="entry name" value="DNA-dir_Rpol_C_phage-type"/>
</dbReference>
<evidence type="ECO:0000256" key="2">
    <source>
        <dbReference type="ARBA" id="ARBA00012418"/>
    </source>
</evidence>
<keyword evidence="12" id="KW-1185">Reference proteome</keyword>
<dbReference type="SUPFAM" id="SSF56672">
    <property type="entry name" value="DNA/RNA polymerases"/>
    <property type="match status" value="1"/>
</dbReference>
<dbReference type="GO" id="GO:0006351">
    <property type="term" value="P:DNA-templated transcription"/>
    <property type="evidence" value="ECO:0007669"/>
    <property type="project" value="InterPro"/>
</dbReference>
<comment type="catalytic activity">
    <reaction evidence="8 9">
        <text>RNA(n) + a ribonucleoside 5'-triphosphate = RNA(n+1) + diphosphate</text>
        <dbReference type="Rhea" id="RHEA:21248"/>
        <dbReference type="Rhea" id="RHEA-COMP:14527"/>
        <dbReference type="Rhea" id="RHEA-COMP:17342"/>
        <dbReference type="ChEBI" id="CHEBI:33019"/>
        <dbReference type="ChEBI" id="CHEBI:61557"/>
        <dbReference type="ChEBI" id="CHEBI:140395"/>
        <dbReference type="EC" id="2.7.7.6"/>
    </reaction>
</comment>
<dbReference type="Gene3D" id="1.10.1320.10">
    <property type="entry name" value="DNA-directed RNA polymerase, N-terminal domain"/>
    <property type="match status" value="1"/>
</dbReference>
<feature type="domain" description="DNA-directed RNA polymerase N-terminal" evidence="10">
    <location>
        <begin position="8"/>
        <end position="289"/>
    </location>
</feature>
<comment type="similarity">
    <text evidence="1 9">Belongs to the phage and mitochondrial RNA polymerase family.</text>
</comment>
<dbReference type="Gene3D" id="1.10.287.260">
    <property type="match status" value="1"/>
</dbReference>
<dbReference type="GO" id="GO:0000428">
    <property type="term" value="C:DNA-directed RNA polymerase complex"/>
    <property type="evidence" value="ECO:0007669"/>
    <property type="project" value="UniProtKB-KW"/>
</dbReference>
<dbReference type="InterPro" id="IPR043502">
    <property type="entry name" value="DNA/RNA_pol_sf"/>
</dbReference>
<dbReference type="Gene3D" id="1.10.287.280">
    <property type="match status" value="1"/>
</dbReference>
<evidence type="ECO:0000259" key="10">
    <source>
        <dbReference type="SMART" id="SM01311"/>
    </source>
</evidence>
<name>A0A874M889_9CAUD</name>
<evidence type="ECO:0000313" key="11">
    <source>
        <dbReference type="EMBL" id="QPD06430.1"/>
    </source>
</evidence>
<dbReference type="InterPro" id="IPR029262">
    <property type="entry name" value="RPOL_N"/>
</dbReference>
<evidence type="ECO:0000313" key="12">
    <source>
        <dbReference type="Proteomes" id="UP000664917"/>
    </source>
</evidence>
<evidence type="ECO:0000256" key="9">
    <source>
        <dbReference type="RuleBase" id="RU003805"/>
    </source>
</evidence>
<keyword evidence="6 9" id="KW-0804">Transcription</keyword>
<sequence>MSTPALIEEELLLEKRACAYGRERLLENTRKLEERSYASASVYGAASIQAALVDVAATIQDTLERIHKGHNGKDFITIHQYLAEIEPEAAAAIALKLTFDHVFSPKDRANEIANVITAIGRALEQEAQLRWYEAQDRDLYERIKRNYWHSSCGTQQKATIARTLMNRHDYHWDTWGSVVRAKLGAWLLECVMKATGWFERVTVKRHNGTPILVVPSLLFAMTKEELMKDALMFAPMAWPMLVPPRDWSPIKAGGYLLNEVMNGHEMVRRGDPTLIQGNTPLLFLNKLQKTAYTLNEFIVGVAEALMERQYKVGKFIPIIELPLPNKPWDIADNEEARHEYRRQAAEAMNHNAAAFKRSCRTRMTMETVKLFKEKDKFFLPWSFDYRGRTYPIPAFLTPQDTDFGKSLLKFAEPAFMTEEAEEWLAFQVATTYGLDKATMQERQDWVAANHDLISRVAIDALSNLSDWEVADEPWQFLAACEEYHACVIECSRSWTNLPVAVDATCSGLQILAGLARDRSTAKLVNVFPSEQPQDAYKVVAEHAKPKLPSHLAALLDRKVTKRTVMTIPYNATQHSNRAYIREALQEKGAEFTPDELTQIVSAVREAMYEVVPGPMQVMDWIKKEVGTAFKRGADHLVWQTPSGFLVKQNRRKYKFKRVELEILGMAKIKLVDYPKGPDVLGHKSSTAPNLIHSLDASILHRAFLKFDAPFTVIHDSVLCRATDMGVLNRVVRETYCEIFSESNPLVDFAEAIGAETEPPIIGDLDLESVLESTYFFC</sequence>
<dbReference type="Proteomes" id="UP000664917">
    <property type="component" value="Segment"/>
</dbReference>
<keyword evidence="5 9" id="KW-0548">Nucleotidyltransferase</keyword>
<dbReference type="PROSITE" id="PS00489">
    <property type="entry name" value="RNA_POL_PHAGE_2"/>
    <property type="match status" value="1"/>
</dbReference>
<dbReference type="InterPro" id="IPR002092">
    <property type="entry name" value="DNA-dir_Rpol_phage-type"/>
</dbReference>
<dbReference type="EC" id="2.7.7.6" evidence="2 9"/>
<dbReference type="PANTHER" id="PTHR10102:SF0">
    <property type="entry name" value="DNA-DIRECTED RNA POLYMERASE, MITOCHONDRIAL"/>
    <property type="match status" value="1"/>
</dbReference>
<evidence type="ECO:0000256" key="6">
    <source>
        <dbReference type="ARBA" id="ARBA00023163"/>
    </source>
</evidence>
<dbReference type="Gene3D" id="1.10.150.20">
    <property type="entry name" value="5' to 3' exonuclease, C-terminal subdomain"/>
    <property type="match status" value="1"/>
</dbReference>
<evidence type="ECO:0000256" key="4">
    <source>
        <dbReference type="ARBA" id="ARBA00022679"/>
    </source>
</evidence>
<evidence type="ECO:0000256" key="5">
    <source>
        <dbReference type="ARBA" id="ARBA00022695"/>
    </source>
</evidence>
<keyword evidence="4 9" id="KW-0808">Transferase</keyword>
<keyword evidence="3 9" id="KW-0240">DNA-directed RNA polymerase</keyword>
<dbReference type="GO" id="GO:0003899">
    <property type="term" value="F:DNA-directed RNA polymerase activity"/>
    <property type="evidence" value="ECO:0007669"/>
    <property type="project" value="UniProtKB-EC"/>
</dbReference>